<name>A0ABN9XLL7_9DINO</name>
<evidence type="ECO:0000313" key="4">
    <source>
        <dbReference type="Proteomes" id="UP001189429"/>
    </source>
</evidence>
<feature type="compositionally biased region" description="Low complexity" evidence="1">
    <location>
        <begin position="68"/>
        <end position="102"/>
    </location>
</feature>
<protein>
    <recommendedName>
        <fullName evidence="5">Nucleotide-diphospho-sugar transferase domain-containing protein</fullName>
    </recommendedName>
</protein>
<dbReference type="Proteomes" id="UP001189429">
    <property type="component" value="Unassembled WGS sequence"/>
</dbReference>
<feature type="region of interest" description="Disordered" evidence="1">
    <location>
        <begin position="415"/>
        <end position="441"/>
    </location>
</feature>
<dbReference type="Gene3D" id="3.90.550.10">
    <property type="entry name" value="Spore Coat Polysaccharide Biosynthesis Protein SpsA, Chain A"/>
    <property type="match status" value="1"/>
</dbReference>
<comment type="caution">
    <text evidence="3">The sequence shown here is derived from an EMBL/GenBank/DDBJ whole genome shotgun (WGS) entry which is preliminary data.</text>
</comment>
<sequence length="441" mass="48184">MAAKRSNRGPQFTLFGTIWWTLVLLVVTIGSTVVAGHWRVPLQFRSPLDYPFDGAAFPEAAAASPLAAATAPRPDGPALAAPGSAGAPAAGVAQPSSGAAAPEQTVADSDPVPARQFCDSCCNDGEKYVKCFDLGSCEEHVTRRRRGSAPEKYALVLSHFGMPNARFKFLPFISSWRDQATKYPGVHIDILLLITAKDAKYLKPENHKLMEDTGVRVVEVDWNVPPGMMYKGQSAFNHYRDDGSDWCGPQDLMRLHAFTLEGYDAVAYYDSDIEFRGDLLPVFRCASKPGRFITTGGGIGVPLNIGFFALRPDPRFMQASRFFAENYNYSLANGWGNSGWAPSKVKYAGGECGQGFIHTLLYKRGSEPSLKSLEAAGLAAPGMLDPVQIDKCVWNYQTSFQCPKDFDCSLVRAHHKPKKPGKNPNECLKLGVKWKPPKPGE</sequence>
<keyword evidence="2" id="KW-0812">Transmembrane</keyword>
<evidence type="ECO:0008006" key="5">
    <source>
        <dbReference type="Google" id="ProtNLM"/>
    </source>
</evidence>
<feature type="region of interest" description="Disordered" evidence="1">
    <location>
        <begin position="68"/>
        <end position="109"/>
    </location>
</feature>
<gene>
    <name evidence="3" type="ORF">PCOR1329_LOCUS77788</name>
</gene>
<keyword evidence="2" id="KW-1133">Transmembrane helix</keyword>
<evidence type="ECO:0000256" key="1">
    <source>
        <dbReference type="SAM" id="MobiDB-lite"/>
    </source>
</evidence>
<proteinExistence type="predicted"/>
<keyword evidence="4" id="KW-1185">Reference proteome</keyword>
<feature type="transmembrane region" description="Helical" evidence="2">
    <location>
        <begin position="12"/>
        <end position="38"/>
    </location>
</feature>
<dbReference type="EMBL" id="CAUYUJ010020796">
    <property type="protein sequence ID" value="CAK0900540.1"/>
    <property type="molecule type" value="Genomic_DNA"/>
</dbReference>
<organism evidence="3 4">
    <name type="scientific">Prorocentrum cordatum</name>
    <dbReference type="NCBI Taxonomy" id="2364126"/>
    <lineage>
        <taxon>Eukaryota</taxon>
        <taxon>Sar</taxon>
        <taxon>Alveolata</taxon>
        <taxon>Dinophyceae</taxon>
        <taxon>Prorocentrales</taxon>
        <taxon>Prorocentraceae</taxon>
        <taxon>Prorocentrum</taxon>
    </lineage>
</organism>
<dbReference type="InterPro" id="IPR029044">
    <property type="entry name" value="Nucleotide-diphossugar_trans"/>
</dbReference>
<keyword evidence="2" id="KW-0472">Membrane</keyword>
<evidence type="ECO:0000313" key="3">
    <source>
        <dbReference type="EMBL" id="CAK0900540.1"/>
    </source>
</evidence>
<accession>A0ABN9XLL7</accession>
<reference evidence="3" key="1">
    <citation type="submission" date="2023-10" db="EMBL/GenBank/DDBJ databases">
        <authorList>
            <person name="Chen Y."/>
            <person name="Shah S."/>
            <person name="Dougan E. K."/>
            <person name="Thang M."/>
            <person name="Chan C."/>
        </authorList>
    </citation>
    <scope>NUCLEOTIDE SEQUENCE [LARGE SCALE GENOMIC DNA]</scope>
</reference>
<evidence type="ECO:0000256" key="2">
    <source>
        <dbReference type="SAM" id="Phobius"/>
    </source>
</evidence>